<reference evidence="2" key="1">
    <citation type="submission" date="2023-05" db="EMBL/GenBank/DDBJ databases">
        <authorList>
            <person name="Stuckert A."/>
        </authorList>
    </citation>
    <scope>NUCLEOTIDE SEQUENCE</scope>
</reference>
<gene>
    <name evidence="2" type="ORF">SPARVUS_LOCUS3824005</name>
</gene>
<evidence type="ECO:0000313" key="3">
    <source>
        <dbReference type="Proteomes" id="UP001162483"/>
    </source>
</evidence>
<accession>A0ABN9BXZ2</accession>
<proteinExistence type="predicted"/>
<protein>
    <submittedName>
        <fullName evidence="2">Uncharacterized protein</fullName>
    </submittedName>
</protein>
<evidence type="ECO:0000313" key="2">
    <source>
        <dbReference type="EMBL" id="CAI9552031.1"/>
    </source>
</evidence>
<keyword evidence="3" id="KW-1185">Reference proteome</keyword>
<evidence type="ECO:0000256" key="1">
    <source>
        <dbReference type="SAM" id="MobiDB-lite"/>
    </source>
</evidence>
<dbReference type="Proteomes" id="UP001162483">
    <property type="component" value="Unassembled WGS sequence"/>
</dbReference>
<name>A0ABN9BXZ2_9NEOB</name>
<organism evidence="2 3">
    <name type="scientific">Staurois parvus</name>
    <dbReference type="NCBI Taxonomy" id="386267"/>
    <lineage>
        <taxon>Eukaryota</taxon>
        <taxon>Metazoa</taxon>
        <taxon>Chordata</taxon>
        <taxon>Craniata</taxon>
        <taxon>Vertebrata</taxon>
        <taxon>Euteleostomi</taxon>
        <taxon>Amphibia</taxon>
        <taxon>Batrachia</taxon>
        <taxon>Anura</taxon>
        <taxon>Neobatrachia</taxon>
        <taxon>Ranoidea</taxon>
        <taxon>Ranidae</taxon>
        <taxon>Staurois</taxon>
    </lineage>
</organism>
<feature type="region of interest" description="Disordered" evidence="1">
    <location>
        <begin position="16"/>
        <end position="35"/>
    </location>
</feature>
<sequence>MNVTFCHFKISRHSVPRTSRRSQDTEPRCQMPASAGLHCQGHCRRD</sequence>
<dbReference type="EMBL" id="CATNWA010006408">
    <property type="protein sequence ID" value="CAI9552031.1"/>
    <property type="molecule type" value="Genomic_DNA"/>
</dbReference>
<comment type="caution">
    <text evidence="2">The sequence shown here is derived from an EMBL/GenBank/DDBJ whole genome shotgun (WGS) entry which is preliminary data.</text>
</comment>
<feature type="non-terminal residue" evidence="2">
    <location>
        <position position="46"/>
    </location>
</feature>